<dbReference type="InterPro" id="IPR000276">
    <property type="entry name" value="GPCR_Rhodpsn"/>
</dbReference>
<dbReference type="SUPFAM" id="SSF81321">
    <property type="entry name" value="Family A G protein-coupled receptor-like"/>
    <property type="match status" value="1"/>
</dbReference>
<evidence type="ECO:0000256" key="4">
    <source>
        <dbReference type="ARBA" id="ARBA00023136"/>
    </source>
</evidence>
<comment type="subcellular location">
    <subcellularLocation>
        <location evidence="1">Membrane</location>
    </subcellularLocation>
</comment>
<keyword evidence="4 5" id="KW-0472">Membrane</keyword>
<evidence type="ECO:0000256" key="1">
    <source>
        <dbReference type="ARBA" id="ARBA00004370"/>
    </source>
</evidence>
<evidence type="ECO:0000256" key="2">
    <source>
        <dbReference type="ARBA" id="ARBA00022692"/>
    </source>
</evidence>
<keyword evidence="2 5" id="KW-0812">Transmembrane</keyword>
<organism evidence="6 7">
    <name type="scientific">Homarus americanus</name>
    <name type="common">American lobster</name>
    <dbReference type="NCBI Taxonomy" id="6706"/>
    <lineage>
        <taxon>Eukaryota</taxon>
        <taxon>Metazoa</taxon>
        <taxon>Ecdysozoa</taxon>
        <taxon>Arthropoda</taxon>
        <taxon>Crustacea</taxon>
        <taxon>Multicrustacea</taxon>
        <taxon>Malacostraca</taxon>
        <taxon>Eumalacostraca</taxon>
        <taxon>Eucarida</taxon>
        <taxon>Decapoda</taxon>
        <taxon>Pleocyemata</taxon>
        <taxon>Astacidea</taxon>
        <taxon>Nephropoidea</taxon>
        <taxon>Nephropidae</taxon>
        <taxon>Homarus</taxon>
    </lineage>
</organism>
<proteinExistence type="predicted"/>
<dbReference type="EMBL" id="JAHLQT010035455">
    <property type="protein sequence ID" value="KAG7158358.1"/>
    <property type="molecule type" value="Genomic_DNA"/>
</dbReference>
<accession>A0A8J5JLB8</accession>
<reference evidence="6" key="1">
    <citation type="journal article" date="2021" name="Sci. Adv.">
        <title>The American lobster genome reveals insights on longevity, neural, and immune adaptations.</title>
        <authorList>
            <person name="Polinski J.M."/>
            <person name="Zimin A.V."/>
            <person name="Clark K.F."/>
            <person name="Kohn A.B."/>
            <person name="Sadowski N."/>
            <person name="Timp W."/>
            <person name="Ptitsyn A."/>
            <person name="Khanna P."/>
            <person name="Romanova D.Y."/>
            <person name="Williams P."/>
            <person name="Greenwood S.J."/>
            <person name="Moroz L.L."/>
            <person name="Walt D.R."/>
            <person name="Bodnar A.G."/>
        </authorList>
    </citation>
    <scope>NUCLEOTIDE SEQUENCE</scope>
    <source>
        <strain evidence="6">GMGI-L3</strain>
    </source>
</reference>
<sequence length="379" mass="42580">MMTPPADARISPKHIIESRAVRCSSSHTPQRLGSVSVTAQIFCLRVCWILRSRREVMAKCTAEVEYPELVTVSAALKCIISFFGTLGNATSLWCLVQCRKTNPAVRIHLVFVFSVLLGICLITLPGVTFINYISAFCKVESVPQGLRIFFSISNSVLLQIDRINFTAIAGFKMIAVFSPHRYQSVTKLMDFQYATYNGRFMAVDFGHRNSTLNNVIYIWYGVNYCLPFLLTLVAYLLMTASMIHQKQNLGMCAVSASTMDHVTYTLRVVLLTNLVLDGPHVIVHQLQEQRLASIITHMIFYLHLLIDPLVFVGLNLHYRRLLLRRLAKSIPAAFSAYLGLSSSASDDNEVGDTPLKPLSNSLEQVDRYKACESTVNYTY</sequence>
<keyword evidence="3 5" id="KW-1133">Transmembrane helix</keyword>
<comment type="caution">
    <text evidence="6">The sequence shown here is derived from an EMBL/GenBank/DDBJ whole genome shotgun (WGS) entry which is preliminary data.</text>
</comment>
<evidence type="ECO:0000313" key="6">
    <source>
        <dbReference type="EMBL" id="KAG7158358.1"/>
    </source>
</evidence>
<dbReference type="AlphaFoldDB" id="A0A8J5JLB8"/>
<evidence type="ECO:0000313" key="7">
    <source>
        <dbReference type="Proteomes" id="UP000747542"/>
    </source>
</evidence>
<feature type="transmembrane region" description="Helical" evidence="5">
    <location>
        <begin position="217"/>
        <end position="237"/>
    </location>
</feature>
<evidence type="ECO:0000256" key="3">
    <source>
        <dbReference type="ARBA" id="ARBA00022989"/>
    </source>
</evidence>
<gene>
    <name evidence="6" type="ORF">Hamer_G021634</name>
</gene>
<evidence type="ECO:0000256" key="5">
    <source>
        <dbReference type="SAM" id="Phobius"/>
    </source>
</evidence>
<dbReference type="PRINTS" id="PR00237">
    <property type="entry name" value="GPCRRHODOPSN"/>
</dbReference>
<feature type="transmembrane region" description="Helical" evidence="5">
    <location>
        <begin position="108"/>
        <end position="133"/>
    </location>
</feature>
<dbReference type="Gene3D" id="1.20.1070.10">
    <property type="entry name" value="Rhodopsin 7-helix transmembrane proteins"/>
    <property type="match status" value="2"/>
</dbReference>
<feature type="transmembrane region" description="Helical" evidence="5">
    <location>
        <begin position="249"/>
        <end position="271"/>
    </location>
</feature>
<evidence type="ECO:0008006" key="8">
    <source>
        <dbReference type="Google" id="ProtNLM"/>
    </source>
</evidence>
<keyword evidence="7" id="KW-1185">Reference proteome</keyword>
<dbReference type="CDD" id="cd00637">
    <property type="entry name" value="7tm_classA_rhodopsin-like"/>
    <property type="match status" value="1"/>
</dbReference>
<dbReference type="GO" id="GO:0016020">
    <property type="term" value="C:membrane"/>
    <property type="evidence" value="ECO:0007669"/>
    <property type="project" value="UniProtKB-SubCell"/>
</dbReference>
<feature type="transmembrane region" description="Helical" evidence="5">
    <location>
        <begin position="291"/>
        <end position="316"/>
    </location>
</feature>
<dbReference type="Proteomes" id="UP000747542">
    <property type="component" value="Unassembled WGS sequence"/>
</dbReference>
<dbReference type="GO" id="GO:0004930">
    <property type="term" value="F:G protein-coupled receptor activity"/>
    <property type="evidence" value="ECO:0007669"/>
    <property type="project" value="InterPro"/>
</dbReference>
<name>A0A8J5JLB8_HOMAM</name>
<protein>
    <recommendedName>
        <fullName evidence="8">G-protein coupled receptors family 1 profile domain-containing protein</fullName>
    </recommendedName>
</protein>